<dbReference type="Gene3D" id="3.30.230.130">
    <property type="entry name" value="Cullin, Chain C, Domain 2"/>
    <property type="match status" value="1"/>
</dbReference>
<dbReference type="GO" id="GO:0005737">
    <property type="term" value="C:cytoplasm"/>
    <property type="evidence" value="ECO:0007669"/>
    <property type="project" value="TreeGrafter"/>
</dbReference>
<evidence type="ECO:0000256" key="1">
    <source>
        <dbReference type="PROSITE-ProRule" id="PRU00330"/>
    </source>
</evidence>
<dbReference type="GO" id="GO:0004806">
    <property type="term" value="F:triacylglycerol lipase activity"/>
    <property type="evidence" value="ECO:0007669"/>
    <property type="project" value="InterPro"/>
</dbReference>
<proteinExistence type="inferred from homology"/>
<gene>
    <name evidence="4" type="ORF">PGLA1383_LOCUS25024</name>
</gene>
<feature type="domain" description="Cullin family profile" evidence="3">
    <location>
        <begin position="237"/>
        <end position="306"/>
    </location>
</feature>
<dbReference type="InterPro" id="IPR036317">
    <property type="entry name" value="Cullin_homology_sf"/>
</dbReference>
<keyword evidence="5" id="KW-1185">Reference proteome</keyword>
<sequence length="535" mass="59922">MESFSPAGAMASSQEERKYEYSMVGHSGSGPEAELLVPWGKPPRSPKEQLDIVKRMAAHAQYSHSGDHTLAATDMAIKDVLKSPADEYYVFVVSDADLARYGITPQSWNEILMQDQRVNAYVLLISSNTDEAETIKAGLTPGHGFVCENNDMLAVTFLGAHSVSGGAHCKSEGVSVLNKNIVATLVDRIHTAESRAEFSLNNNPTNDTKEWSGAEFSANVLTSGLWPTQPPSRAPRRSVRWAPTLGQCVLRASFQPGSVRKELVVSHFQAMVLLLFNSADSLTSEEMAAASHIPVAELHRTLQSLSLHKTVKLLLKGSKGREVATSDQFSFNAEFSHKMYRITVSQISAKEQIEEEATLGSERLRRVLKLLLRRMFQIFAPDVFLRQLAALASMIALRQLLWYARRCLRSVFRSRLFLAVSLSDKARRKNELRDRRRRCTDYVSFQRVGEKLDKEEGLDQWKCDDDSPYFDGQRLRDRTQKYRDLMAAGDVEGCMYALRGELLRKHFGICNPALFDVCATGTKVVVEQYIATVCE</sequence>
<dbReference type="Pfam" id="PF26557">
    <property type="entry name" value="Cullin_AB"/>
    <property type="match status" value="1"/>
</dbReference>
<dbReference type="Proteomes" id="UP000654075">
    <property type="component" value="Unassembled WGS sequence"/>
</dbReference>
<dbReference type="GO" id="GO:0031625">
    <property type="term" value="F:ubiquitin protein ligase binding"/>
    <property type="evidence" value="ECO:0007669"/>
    <property type="project" value="InterPro"/>
</dbReference>
<comment type="similarity">
    <text evidence="1">Belongs to the cullin family.</text>
</comment>
<protein>
    <recommendedName>
        <fullName evidence="3">Cullin family profile domain-containing protein</fullName>
    </recommendedName>
</protein>
<evidence type="ECO:0000313" key="4">
    <source>
        <dbReference type="EMBL" id="CAE8607078.1"/>
    </source>
</evidence>
<feature type="region of interest" description="Disordered" evidence="2">
    <location>
        <begin position="1"/>
        <end position="25"/>
    </location>
</feature>
<comment type="caution">
    <text evidence="4">The sequence shown here is derived from an EMBL/GenBank/DDBJ whole genome shotgun (WGS) entry which is preliminary data.</text>
</comment>
<dbReference type="InterPro" id="IPR016158">
    <property type="entry name" value="Cullin_homology"/>
</dbReference>
<evidence type="ECO:0000256" key="2">
    <source>
        <dbReference type="SAM" id="MobiDB-lite"/>
    </source>
</evidence>
<dbReference type="PANTHER" id="PTHR21610:SF9">
    <property type="entry name" value="VON WILLEBRAND FACTOR A DOMAIN-CONTAINING PROTEIN 8"/>
    <property type="match status" value="1"/>
</dbReference>
<reference evidence="4" key="1">
    <citation type="submission" date="2021-02" db="EMBL/GenBank/DDBJ databases">
        <authorList>
            <person name="Dougan E. K."/>
            <person name="Rhodes N."/>
            <person name="Thang M."/>
            <person name="Chan C."/>
        </authorList>
    </citation>
    <scope>NUCLEOTIDE SEQUENCE</scope>
</reference>
<dbReference type="GO" id="GO:0006511">
    <property type="term" value="P:ubiquitin-dependent protein catabolic process"/>
    <property type="evidence" value="ECO:0007669"/>
    <property type="project" value="InterPro"/>
</dbReference>
<dbReference type="PANTHER" id="PTHR21610">
    <property type="entry name" value="VON WILLEBRAND FACTOR A DOMAIN-CONTAINING PROTEIN 8"/>
    <property type="match status" value="1"/>
</dbReference>
<dbReference type="InterPro" id="IPR039891">
    <property type="entry name" value="VWA8"/>
</dbReference>
<evidence type="ECO:0000259" key="3">
    <source>
        <dbReference type="PROSITE" id="PS50069"/>
    </source>
</evidence>
<dbReference type="SUPFAM" id="SSF75632">
    <property type="entry name" value="Cullin homology domain"/>
    <property type="match status" value="1"/>
</dbReference>
<dbReference type="InterPro" id="IPR059120">
    <property type="entry name" value="Cullin-like_AB"/>
</dbReference>
<dbReference type="AlphaFoldDB" id="A0A813EZ14"/>
<dbReference type="InterPro" id="IPR021771">
    <property type="entry name" value="Triacylglycerol_lipase_N"/>
</dbReference>
<dbReference type="GO" id="GO:0006629">
    <property type="term" value="P:lipid metabolic process"/>
    <property type="evidence" value="ECO:0007669"/>
    <property type="project" value="InterPro"/>
</dbReference>
<dbReference type="EMBL" id="CAJNNV010020407">
    <property type="protein sequence ID" value="CAE8607078.1"/>
    <property type="molecule type" value="Genomic_DNA"/>
</dbReference>
<dbReference type="PROSITE" id="PS50069">
    <property type="entry name" value="CULLIN_2"/>
    <property type="match status" value="1"/>
</dbReference>
<dbReference type="OrthoDB" id="5186at2759"/>
<feature type="non-terminal residue" evidence="4">
    <location>
        <position position="1"/>
    </location>
</feature>
<dbReference type="Pfam" id="PF11815">
    <property type="entry name" value="DUF3336"/>
    <property type="match status" value="1"/>
</dbReference>
<organism evidence="4 5">
    <name type="scientific">Polarella glacialis</name>
    <name type="common">Dinoflagellate</name>
    <dbReference type="NCBI Taxonomy" id="89957"/>
    <lineage>
        <taxon>Eukaryota</taxon>
        <taxon>Sar</taxon>
        <taxon>Alveolata</taxon>
        <taxon>Dinophyceae</taxon>
        <taxon>Suessiales</taxon>
        <taxon>Suessiaceae</taxon>
        <taxon>Polarella</taxon>
    </lineage>
</organism>
<evidence type="ECO:0000313" key="5">
    <source>
        <dbReference type="Proteomes" id="UP000654075"/>
    </source>
</evidence>
<accession>A0A813EZ14</accession>
<name>A0A813EZ14_POLGL</name>